<dbReference type="EMBL" id="QGDQ01000005">
    <property type="protein sequence ID" value="PWJ54851.1"/>
    <property type="molecule type" value="Genomic_DNA"/>
</dbReference>
<feature type="compositionally biased region" description="Gly residues" evidence="1">
    <location>
        <begin position="41"/>
        <end position="53"/>
    </location>
</feature>
<protein>
    <submittedName>
        <fullName evidence="2">Putative hydrolase</fullName>
    </submittedName>
</protein>
<dbReference type="NCBIfam" id="TIGR03624">
    <property type="entry name" value="putative hydrolase"/>
    <property type="match status" value="1"/>
</dbReference>
<dbReference type="GO" id="GO:0016787">
    <property type="term" value="F:hydrolase activity"/>
    <property type="evidence" value="ECO:0007669"/>
    <property type="project" value="UniProtKB-KW"/>
</dbReference>
<dbReference type="Gene3D" id="1.20.150.30">
    <property type="entry name" value="Zincin-like metallopeptidase, N-terminal domain"/>
    <property type="match status" value="1"/>
</dbReference>
<dbReference type="SUPFAM" id="SSF55486">
    <property type="entry name" value="Metalloproteases ('zincins'), catalytic domain"/>
    <property type="match status" value="1"/>
</dbReference>
<keyword evidence="3" id="KW-1185">Reference proteome</keyword>
<proteinExistence type="predicted"/>
<dbReference type="RefSeq" id="WP_211319260.1">
    <property type="nucleotide sequence ID" value="NZ_QGDQ01000005.1"/>
</dbReference>
<sequence length="497" mass="51220">MPDTPTPPRPDEDPEDADRSARDGGTPQDPLSQLFSALGGAAPGGPPGALGGLGGLGGLPGGLGGLGGPGGVDPAQLFEQLQKDPQAMAQVMAAVQQLMATSGDGPVNWQLAHDVARQGALAEPDPAPSSSEEREVAEALRLADLWLDPVTDLPSASAAGRAWSRAEWVEATLPTWKRLAEPVASSVADAVASAMAEQIPEEARGMVAGANTMMRSIGGTVFGAQLGQAVGGLSREVVSATDVGIPLVAGSTTALLPGGVAAFADGLGVPAGEVRLFLAAREAAHARLFAGVPWLRGHLLGTVESYARGITLDMSRIEEAVRGLDPSDPSALQGALASGMFEPEKTPAQQAALERLETALALVEGWVDHVVDAATRSTLPSAAALREAVRRRRAVGGPAEHVMAGLVGLELRPRRLREASRLWEAVEASRGTDGRDAVWAHPDLLPTAADLDDPDGFAARRRDAEAADADVDAALEALLRGEERRGTNDDDGDGEAQ</sequence>
<organism evidence="2 3">
    <name type="scientific">Quadrisphaera granulorum</name>
    <dbReference type="NCBI Taxonomy" id="317664"/>
    <lineage>
        <taxon>Bacteria</taxon>
        <taxon>Bacillati</taxon>
        <taxon>Actinomycetota</taxon>
        <taxon>Actinomycetes</taxon>
        <taxon>Kineosporiales</taxon>
        <taxon>Kineosporiaceae</taxon>
        <taxon>Quadrisphaera</taxon>
    </lineage>
</organism>
<name>A0A316AB42_9ACTN</name>
<feature type="region of interest" description="Disordered" evidence="1">
    <location>
        <begin position="1"/>
        <end position="53"/>
    </location>
</feature>
<dbReference type="InterPro" id="IPR018766">
    <property type="entry name" value="Zinicin_2"/>
</dbReference>
<keyword evidence="2" id="KW-0378">Hydrolase</keyword>
<accession>A0A316AB42</accession>
<evidence type="ECO:0000313" key="2">
    <source>
        <dbReference type="EMBL" id="PWJ54851.1"/>
    </source>
</evidence>
<dbReference type="InterPro" id="IPR042271">
    <property type="entry name" value="Zinicin_2_N"/>
</dbReference>
<evidence type="ECO:0000256" key="1">
    <source>
        <dbReference type="SAM" id="MobiDB-lite"/>
    </source>
</evidence>
<reference evidence="2 3" key="1">
    <citation type="submission" date="2018-03" db="EMBL/GenBank/DDBJ databases">
        <title>Genomic Encyclopedia of Archaeal and Bacterial Type Strains, Phase II (KMG-II): from individual species to whole genera.</title>
        <authorList>
            <person name="Goeker M."/>
        </authorList>
    </citation>
    <scope>NUCLEOTIDE SEQUENCE [LARGE SCALE GENOMIC DNA]</scope>
    <source>
        <strain evidence="2 3">DSM 44889</strain>
    </source>
</reference>
<dbReference type="Pfam" id="PF10103">
    <property type="entry name" value="Zincin_2"/>
    <property type="match status" value="1"/>
</dbReference>
<gene>
    <name evidence="2" type="ORF">BXY45_10555</name>
</gene>
<dbReference type="Proteomes" id="UP000245469">
    <property type="component" value="Unassembled WGS sequence"/>
</dbReference>
<dbReference type="PANTHER" id="PTHR39420:SF2">
    <property type="entry name" value="HYDROLASE"/>
    <property type="match status" value="1"/>
</dbReference>
<evidence type="ECO:0000313" key="3">
    <source>
        <dbReference type="Proteomes" id="UP000245469"/>
    </source>
</evidence>
<dbReference type="AlphaFoldDB" id="A0A316AB42"/>
<comment type="caution">
    <text evidence="2">The sequence shown here is derived from an EMBL/GenBank/DDBJ whole genome shotgun (WGS) entry which is preliminary data.</text>
</comment>
<dbReference type="PANTHER" id="PTHR39420">
    <property type="match status" value="1"/>
</dbReference>